<dbReference type="Proteomes" id="UP001280121">
    <property type="component" value="Unassembled WGS sequence"/>
</dbReference>
<protein>
    <recommendedName>
        <fullName evidence="1">MULE transposase domain-containing protein</fullName>
    </recommendedName>
</protein>
<evidence type="ECO:0000313" key="3">
    <source>
        <dbReference type="Proteomes" id="UP001280121"/>
    </source>
</evidence>
<evidence type="ECO:0000313" key="2">
    <source>
        <dbReference type="EMBL" id="KAK2658185.1"/>
    </source>
</evidence>
<evidence type="ECO:0000259" key="1">
    <source>
        <dbReference type="Pfam" id="PF10551"/>
    </source>
</evidence>
<proteinExistence type="predicted"/>
<reference evidence="2" key="1">
    <citation type="journal article" date="2023" name="Plant J.">
        <title>Genome sequences and population genomics provide insights into the demographic history, inbreeding, and mutation load of two 'living fossil' tree species of Dipteronia.</title>
        <authorList>
            <person name="Feng Y."/>
            <person name="Comes H.P."/>
            <person name="Chen J."/>
            <person name="Zhu S."/>
            <person name="Lu R."/>
            <person name="Zhang X."/>
            <person name="Li P."/>
            <person name="Qiu J."/>
            <person name="Olsen K.M."/>
            <person name="Qiu Y."/>
        </authorList>
    </citation>
    <scope>NUCLEOTIDE SEQUENCE</scope>
    <source>
        <strain evidence="2">KIB01</strain>
    </source>
</reference>
<gene>
    <name evidence="2" type="ORF">Ddye_004718</name>
</gene>
<comment type="caution">
    <text evidence="2">The sequence shown here is derived from an EMBL/GenBank/DDBJ whole genome shotgun (WGS) entry which is preliminary data.</text>
</comment>
<sequence length="260" mass="30145">SDYEKEPEDFAAGTCVHLTKYWDTLQALNIPREECAYGSDIDDGSNELKILEGLYGEEVERGPVRKFINRSYHEFNPNGNLQDPTFIVGIEFGSVEIFRVVVRAHAVKQTRNDKFSESDPNKYYRARNVARHMIKCVVEEQYSKLWEYDVNLKRMNPDSSVIFKFSQQQCDENPRQLLTAIRVTPNNQMYLVAYALVESNYKDTWTWFLEQLAVDLGINNSFGVVCISDKQKGLLDAIGDLFPNSEHRLCVKHFYNNFKV</sequence>
<keyword evidence="3" id="KW-1185">Reference proteome</keyword>
<feature type="domain" description="MULE transposase" evidence="1">
    <location>
        <begin position="175"/>
        <end position="257"/>
    </location>
</feature>
<dbReference type="Pfam" id="PF10551">
    <property type="entry name" value="MULE"/>
    <property type="match status" value="1"/>
</dbReference>
<dbReference type="EMBL" id="JANJYI010000002">
    <property type="protein sequence ID" value="KAK2658185.1"/>
    <property type="molecule type" value="Genomic_DNA"/>
</dbReference>
<feature type="non-terminal residue" evidence="2">
    <location>
        <position position="260"/>
    </location>
</feature>
<dbReference type="InterPro" id="IPR018289">
    <property type="entry name" value="MULE_transposase_dom"/>
</dbReference>
<dbReference type="AlphaFoldDB" id="A0AAD9XER4"/>
<organism evidence="2 3">
    <name type="scientific">Dipteronia dyeriana</name>
    <dbReference type="NCBI Taxonomy" id="168575"/>
    <lineage>
        <taxon>Eukaryota</taxon>
        <taxon>Viridiplantae</taxon>
        <taxon>Streptophyta</taxon>
        <taxon>Embryophyta</taxon>
        <taxon>Tracheophyta</taxon>
        <taxon>Spermatophyta</taxon>
        <taxon>Magnoliopsida</taxon>
        <taxon>eudicotyledons</taxon>
        <taxon>Gunneridae</taxon>
        <taxon>Pentapetalae</taxon>
        <taxon>rosids</taxon>
        <taxon>malvids</taxon>
        <taxon>Sapindales</taxon>
        <taxon>Sapindaceae</taxon>
        <taxon>Hippocastanoideae</taxon>
        <taxon>Acereae</taxon>
        <taxon>Dipteronia</taxon>
    </lineage>
</organism>
<name>A0AAD9XER4_9ROSI</name>
<accession>A0AAD9XER4</accession>
<dbReference type="PANTHER" id="PTHR31973">
    <property type="entry name" value="POLYPROTEIN, PUTATIVE-RELATED"/>
    <property type="match status" value="1"/>
</dbReference>
<dbReference type="PANTHER" id="PTHR31973:SF199">
    <property type="entry name" value="SWIM-TYPE DOMAIN-CONTAINING PROTEIN"/>
    <property type="match status" value="1"/>
</dbReference>